<dbReference type="GO" id="GO:0003735">
    <property type="term" value="F:structural constituent of ribosome"/>
    <property type="evidence" value="ECO:0007669"/>
    <property type="project" value="TreeGrafter"/>
</dbReference>
<keyword evidence="10" id="KW-1185">Reference proteome</keyword>
<comment type="subcellular location">
    <subcellularLocation>
        <location evidence="1">Mitochondrion</location>
    </subcellularLocation>
</comment>
<feature type="region of interest" description="Disordered" evidence="8">
    <location>
        <begin position="1"/>
        <end position="117"/>
    </location>
</feature>
<comment type="caution">
    <text evidence="9">The sequence shown here is derived from an EMBL/GenBank/DDBJ whole genome shotgun (WGS) entry which is preliminary data.</text>
</comment>
<keyword evidence="4" id="KW-0496">Mitochondrion</keyword>
<proteinExistence type="inferred from homology"/>
<evidence type="ECO:0000256" key="6">
    <source>
        <dbReference type="ARBA" id="ARBA00033752"/>
    </source>
</evidence>
<dbReference type="PANTHER" id="PTHR28595">
    <property type="entry name" value="39S RIBOSOMAL PROTEIN L54, MITOCHONDRIAL"/>
    <property type="match status" value="1"/>
</dbReference>
<dbReference type="PANTHER" id="PTHR28595:SF1">
    <property type="entry name" value="LARGE RIBOSOMAL SUBUNIT PROTEIN ML54"/>
    <property type="match status" value="1"/>
</dbReference>
<keyword evidence="2" id="KW-0809">Transit peptide</keyword>
<evidence type="ECO:0000256" key="8">
    <source>
        <dbReference type="SAM" id="MobiDB-lite"/>
    </source>
</evidence>
<keyword evidence="5" id="KW-0687">Ribonucleoprotein</keyword>
<evidence type="ECO:0000256" key="7">
    <source>
        <dbReference type="ARBA" id="ARBA00035179"/>
    </source>
</evidence>
<feature type="region of interest" description="Disordered" evidence="8">
    <location>
        <begin position="227"/>
        <end position="255"/>
    </location>
</feature>
<feature type="compositionally biased region" description="Low complexity" evidence="8">
    <location>
        <begin position="101"/>
        <end position="116"/>
    </location>
</feature>
<sequence>MICQRCLQRLAARRKPIPSSSSTSSTTTTTKISTTRPFTHSSRNPSQQTAVDPSPPPPTDPVPRTSKGAPAALSVPAVAQPFSTPLTPKPNTAELPISRNPKTTATATPTAAKQTPRSSVLAGTVLKGLNFMKNKPDPVAGEDGEYPGWLWGILEGAGKKEGEGSSAGDVDGDLFAKSKKQRQRAAKALRKQQALHPESLVPKVPLYEQSIDLPAGDGTVEGAMQAGEARGGLNQSMRGMRRKKIKEDNFLRGMG</sequence>
<gene>
    <name evidence="9" type="ORF">LTR78_004711</name>
</gene>
<evidence type="ECO:0000256" key="4">
    <source>
        <dbReference type="ARBA" id="ARBA00023128"/>
    </source>
</evidence>
<organism evidence="9 10">
    <name type="scientific">Recurvomyces mirabilis</name>
    <dbReference type="NCBI Taxonomy" id="574656"/>
    <lineage>
        <taxon>Eukaryota</taxon>
        <taxon>Fungi</taxon>
        <taxon>Dikarya</taxon>
        <taxon>Ascomycota</taxon>
        <taxon>Pezizomycotina</taxon>
        <taxon>Dothideomycetes</taxon>
        <taxon>Dothideomycetidae</taxon>
        <taxon>Mycosphaerellales</taxon>
        <taxon>Teratosphaeriaceae</taxon>
        <taxon>Recurvomyces</taxon>
    </lineage>
</organism>
<feature type="compositionally biased region" description="Basic and acidic residues" evidence="8">
    <location>
        <begin position="245"/>
        <end position="255"/>
    </location>
</feature>
<dbReference type="Pfam" id="PF08561">
    <property type="entry name" value="Ribosomal_L37"/>
    <property type="match status" value="1"/>
</dbReference>
<dbReference type="Proteomes" id="UP001274830">
    <property type="component" value="Unassembled WGS sequence"/>
</dbReference>
<name>A0AAE0WPT6_9PEZI</name>
<dbReference type="InterPro" id="IPR013870">
    <property type="entry name" value="Ribosomal_mL54"/>
</dbReference>
<protein>
    <recommendedName>
        <fullName evidence="7">Large ribosomal subunit protein mL54</fullName>
    </recommendedName>
</protein>
<keyword evidence="3" id="KW-0689">Ribosomal protein</keyword>
<reference evidence="9" key="1">
    <citation type="submission" date="2023-07" db="EMBL/GenBank/DDBJ databases">
        <title>Black Yeasts Isolated from many extreme environments.</title>
        <authorList>
            <person name="Coleine C."/>
            <person name="Stajich J.E."/>
            <person name="Selbmann L."/>
        </authorList>
    </citation>
    <scope>NUCLEOTIDE SEQUENCE</scope>
    <source>
        <strain evidence="9">CCFEE 5485</strain>
    </source>
</reference>
<evidence type="ECO:0000313" key="9">
    <source>
        <dbReference type="EMBL" id="KAK3675627.1"/>
    </source>
</evidence>
<feature type="compositionally biased region" description="Polar residues" evidence="8">
    <location>
        <begin position="81"/>
        <end position="90"/>
    </location>
</feature>
<comment type="similarity">
    <text evidence="6">Belongs to the mitochondrion-specific ribosomal protein mL54 family.</text>
</comment>
<evidence type="ECO:0000256" key="3">
    <source>
        <dbReference type="ARBA" id="ARBA00022980"/>
    </source>
</evidence>
<feature type="compositionally biased region" description="Low complexity" evidence="8">
    <location>
        <begin position="17"/>
        <end position="35"/>
    </location>
</feature>
<dbReference type="AlphaFoldDB" id="A0AAE0WPT6"/>
<evidence type="ECO:0000313" key="10">
    <source>
        <dbReference type="Proteomes" id="UP001274830"/>
    </source>
</evidence>
<evidence type="ECO:0000256" key="2">
    <source>
        <dbReference type="ARBA" id="ARBA00022946"/>
    </source>
</evidence>
<dbReference type="EMBL" id="JAUTXT010000014">
    <property type="protein sequence ID" value="KAK3675627.1"/>
    <property type="molecule type" value="Genomic_DNA"/>
</dbReference>
<accession>A0AAE0WPT6</accession>
<feature type="compositionally biased region" description="Polar residues" evidence="8">
    <location>
        <begin position="36"/>
        <end position="50"/>
    </location>
</feature>
<evidence type="ECO:0000256" key="5">
    <source>
        <dbReference type="ARBA" id="ARBA00023274"/>
    </source>
</evidence>
<dbReference type="GO" id="GO:0005762">
    <property type="term" value="C:mitochondrial large ribosomal subunit"/>
    <property type="evidence" value="ECO:0007669"/>
    <property type="project" value="TreeGrafter"/>
</dbReference>
<evidence type="ECO:0000256" key="1">
    <source>
        <dbReference type="ARBA" id="ARBA00004173"/>
    </source>
</evidence>